<dbReference type="Gene3D" id="3.40.50.12780">
    <property type="entry name" value="N-terminal domain of ligase-like"/>
    <property type="match status" value="1"/>
</dbReference>
<dbReference type="SMR" id="A0A3L8GKL6"/>
<name>A0A3L8GKL6_STRIN</name>
<organism evidence="6 8">
    <name type="scientific">Streptococcus iniae</name>
    <name type="common">Streptococcus shiloi</name>
    <dbReference type="NCBI Taxonomy" id="1346"/>
    <lineage>
        <taxon>Bacteria</taxon>
        <taxon>Bacillati</taxon>
        <taxon>Bacillota</taxon>
        <taxon>Bacilli</taxon>
        <taxon>Lactobacillales</taxon>
        <taxon>Streptococcaceae</taxon>
        <taxon>Streptococcus</taxon>
    </lineage>
</organism>
<sequence length="506" mass="57433">MDVDFLKTRARFSSQQVAIRDPLKGKEWTYEDLNQRAVNLAHYLLAYGISKGDRVALFCPNDIAYFDLLFACTKIGAVLVPINWRLKPIEIKKILEDCHPKIVFFASNHKDRLEKLVPDSQMVDVDDMEYDLICETKIEKELPFVKVDKYSPAFIMYTSGSTGMPKGVMISHNGMIQNAMNGIVNWNFKMSDRTLVSAPMFHIAALCGFAIPFILNGSQLIIERYFNPREAIELISDYKITHLFMVPTMYYTLLTHESFYPQALESVKVFISGGAPASDFVQKAFKKMGHTIINSYGLTEVGPNNFRILPEEVADHPKSIGKPIMFVRARIVDKEFQDVKRGDIGELILSGEHVCLGYWENSAETQKAFHGNYFCTGDLARQDQEGFYYIVNRKKELIITGGENVLPSEVEAVLNRHPLIKDSIVVGFDNAEFGESVGAAIQLEADFADYSKELNRYCLEHLAGYKAPKAYLVLEDFPRNAIGKIDKGQIQKWLTDYVKRHGQDII</sequence>
<protein>
    <submittedName>
        <fullName evidence="6">Long-chain fatty acid--CoA ligase</fullName>
    </submittedName>
</protein>
<dbReference type="Gene3D" id="3.30.300.30">
    <property type="match status" value="1"/>
</dbReference>
<keyword evidence="2 6" id="KW-0436">Ligase</keyword>
<evidence type="ECO:0000313" key="5">
    <source>
        <dbReference type="EMBL" id="AHY15515.1"/>
    </source>
</evidence>
<dbReference type="RefSeq" id="WP_003099096.1">
    <property type="nucleotide sequence ID" value="NZ_CP010783.1"/>
</dbReference>
<dbReference type="STRING" id="1346.BMF34_03495"/>
<gene>
    <name evidence="6" type="ORF">DIY07_03800</name>
    <name evidence="5" type="ORF">DQ08_03370</name>
</gene>
<dbReference type="KEGG" id="siq:DQ08_03370"/>
<dbReference type="PANTHER" id="PTHR43201:SF5">
    <property type="entry name" value="MEDIUM-CHAIN ACYL-COA LIGASE ACSF2, MITOCHONDRIAL"/>
    <property type="match status" value="1"/>
</dbReference>
<evidence type="ECO:0000313" key="8">
    <source>
        <dbReference type="Proteomes" id="UP000269148"/>
    </source>
</evidence>
<evidence type="ECO:0000259" key="3">
    <source>
        <dbReference type="Pfam" id="PF00501"/>
    </source>
</evidence>
<feature type="domain" description="AMP-dependent synthetase/ligase" evidence="3">
    <location>
        <begin position="10"/>
        <end position="359"/>
    </location>
</feature>
<dbReference type="GO" id="GO:0031956">
    <property type="term" value="F:medium-chain fatty acid-CoA ligase activity"/>
    <property type="evidence" value="ECO:0007669"/>
    <property type="project" value="TreeGrafter"/>
</dbReference>
<dbReference type="SUPFAM" id="SSF56801">
    <property type="entry name" value="Acetyl-CoA synthetase-like"/>
    <property type="match status" value="1"/>
</dbReference>
<dbReference type="InterPro" id="IPR025110">
    <property type="entry name" value="AMP-bd_C"/>
</dbReference>
<feature type="domain" description="AMP-binding enzyme C-terminal" evidence="4">
    <location>
        <begin position="409"/>
        <end position="484"/>
    </location>
</feature>
<reference evidence="5 7" key="1">
    <citation type="journal article" date="2014" name="Genome Announc.">
        <title>Complete Genome Sequence of a Virulent Strain, Streptococcus iniae ISET0901, Isolated from Diseased Tilapia.</title>
        <authorList>
            <person name="Pridgeon J.W."/>
            <person name="Zhang D."/>
            <person name="Zhang L."/>
        </authorList>
    </citation>
    <scope>NUCLEOTIDE SEQUENCE [LARGE SCALE GENOMIC DNA]</scope>
    <source>
        <strain evidence="5 7">ISET0901</strain>
    </source>
</reference>
<dbReference type="PROSITE" id="PS00455">
    <property type="entry name" value="AMP_BINDING"/>
    <property type="match status" value="1"/>
</dbReference>
<dbReference type="GeneID" id="35765668"/>
<evidence type="ECO:0000256" key="1">
    <source>
        <dbReference type="ARBA" id="ARBA00006432"/>
    </source>
</evidence>
<dbReference type="InterPro" id="IPR020845">
    <property type="entry name" value="AMP-binding_CS"/>
</dbReference>
<dbReference type="Pfam" id="PF13193">
    <property type="entry name" value="AMP-binding_C"/>
    <property type="match status" value="1"/>
</dbReference>
<dbReference type="InterPro" id="IPR042099">
    <property type="entry name" value="ANL_N_sf"/>
</dbReference>
<reference evidence="6 8" key="2">
    <citation type="submission" date="2018-06" db="EMBL/GenBank/DDBJ databases">
        <title>Mutators as drivers of adaptation in pathogenic bacteria and a risk factor for host jumps and vaccine escape.</title>
        <authorList>
            <person name="Barnes A.C."/>
            <person name="Silayeva O."/>
        </authorList>
    </citation>
    <scope>NUCLEOTIDE SEQUENCE [LARGE SCALE GENOMIC DNA]</scope>
    <source>
        <strain evidence="6 8">QMA0445</strain>
    </source>
</reference>
<dbReference type="Proteomes" id="UP000269148">
    <property type="component" value="Unassembled WGS sequence"/>
</dbReference>
<dbReference type="KEGG" id="sio:DW64_03365"/>
<dbReference type="KEGG" id="siz:SI82_03605"/>
<evidence type="ECO:0000313" key="7">
    <source>
        <dbReference type="Proteomes" id="UP000025245"/>
    </source>
</evidence>
<evidence type="ECO:0000256" key="2">
    <source>
        <dbReference type="ARBA" id="ARBA00022598"/>
    </source>
</evidence>
<dbReference type="Pfam" id="PF00501">
    <property type="entry name" value="AMP-binding"/>
    <property type="match status" value="1"/>
</dbReference>
<dbReference type="PANTHER" id="PTHR43201">
    <property type="entry name" value="ACYL-COA SYNTHETASE"/>
    <property type="match status" value="1"/>
</dbReference>
<dbReference type="InterPro" id="IPR045851">
    <property type="entry name" value="AMP-bd_C_sf"/>
</dbReference>
<keyword evidence="7" id="KW-1185">Reference proteome</keyword>
<dbReference type="AlphaFoldDB" id="A0A3L8GKL6"/>
<dbReference type="EMBL" id="QLQD01000039">
    <property type="protein sequence ID" value="RLU57521.1"/>
    <property type="molecule type" value="Genomic_DNA"/>
</dbReference>
<dbReference type="GO" id="GO:0006631">
    <property type="term" value="P:fatty acid metabolic process"/>
    <property type="evidence" value="ECO:0007669"/>
    <property type="project" value="TreeGrafter"/>
</dbReference>
<accession>A0A3L8GKL6</accession>
<proteinExistence type="inferred from homology"/>
<evidence type="ECO:0000259" key="4">
    <source>
        <dbReference type="Pfam" id="PF13193"/>
    </source>
</evidence>
<dbReference type="OrthoDB" id="9765680at2"/>
<dbReference type="Proteomes" id="UP000025245">
    <property type="component" value="Chromosome"/>
</dbReference>
<comment type="similarity">
    <text evidence="1">Belongs to the ATP-dependent AMP-binding enzyme family.</text>
</comment>
<dbReference type="InterPro" id="IPR000873">
    <property type="entry name" value="AMP-dep_synth/lig_dom"/>
</dbReference>
<dbReference type="EMBL" id="CP007586">
    <property type="protein sequence ID" value="AHY15515.1"/>
    <property type="molecule type" value="Genomic_DNA"/>
</dbReference>
<evidence type="ECO:0000313" key="6">
    <source>
        <dbReference type="EMBL" id="RLU57521.1"/>
    </source>
</evidence>